<dbReference type="Proteomes" id="UP000245992">
    <property type="component" value="Unassembled WGS sequence"/>
</dbReference>
<comment type="caution">
    <text evidence="1">The sequence shown here is derived from an EMBL/GenBank/DDBJ whole genome shotgun (WGS) entry which is preliminary data.</text>
</comment>
<gene>
    <name evidence="1" type="ORF">Y717_09640</name>
</gene>
<name>A0A2T7SP87_9ACTN</name>
<reference evidence="1 2" key="1">
    <citation type="submission" date="2013-12" db="EMBL/GenBank/DDBJ databases">
        <title>Annotated genome of Streptomyces scopuliridis.</title>
        <authorList>
            <person name="Olson J.B."/>
        </authorList>
    </citation>
    <scope>NUCLEOTIDE SEQUENCE [LARGE SCALE GENOMIC DNA]</scope>
    <source>
        <strain evidence="1 2">RB72</strain>
    </source>
</reference>
<proteinExistence type="predicted"/>
<dbReference type="AlphaFoldDB" id="A0A2T7SP87"/>
<accession>A0A2T7SP87</accession>
<evidence type="ECO:0000313" key="2">
    <source>
        <dbReference type="Proteomes" id="UP000245992"/>
    </source>
</evidence>
<keyword evidence="2" id="KW-1185">Reference proteome</keyword>
<organism evidence="1 2">
    <name type="scientific">Streptomyces scopuliridis RB72</name>
    <dbReference type="NCBI Taxonomy" id="1440053"/>
    <lineage>
        <taxon>Bacteria</taxon>
        <taxon>Bacillati</taxon>
        <taxon>Actinomycetota</taxon>
        <taxon>Actinomycetes</taxon>
        <taxon>Kitasatosporales</taxon>
        <taxon>Streptomycetaceae</taxon>
        <taxon>Streptomyces</taxon>
    </lineage>
</organism>
<sequence length="60" mass="7437">MVSAGQFEDMQRMLGETPVRAGSPSAHRQRRWQQLRWFQFRWLQFRWLQLGRIQLRRSAY</sequence>
<protein>
    <submittedName>
        <fullName evidence="1">Uncharacterized protein</fullName>
    </submittedName>
</protein>
<evidence type="ECO:0000313" key="1">
    <source>
        <dbReference type="EMBL" id="PVE04730.1"/>
    </source>
</evidence>
<dbReference type="EMBL" id="AZSP01000382">
    <property type="protein sequence ID" value="PVE04730.1"/>
    <property type="molecule type" value="Genomic_DNA"/>
</dbReference>